<keyword evidence="2" id="KW-1185">Reference proteome</keyword>
<protein>
    <submittedName>
        <fullName evidence="1">Uncharacterized protein</fullName>
    </submittedName>
</protein>
<accession>A0A4S4ECC6</accession>
<gene>
    <name evidence="1" type="ORF">TEA_029142</name>
</gene>
<evidence type="ECO:0000313" key="1">
    <source>
        <dbReference type="EMBL" id="THG13306.1"/>
    </source>
</evidence>
<proteinExistence type="predicted"/>
<name>A0A4S4ECC6_CAMSN</name>
<organism evidence="1 2">
    <name type="scientific">Camellia sinensis var. sinensis</name>
    <name type="common">China tea</name>
    <dbReference type="NCBI Taxonomy" id="542762"/>
    <lineage>
        <taxon>Eukaryota</taxon>
        <taxon>Viridiplantae</taxon>
        <taxon>Streptophyta</taxon>
        <taxon>Embryophyta</taxon>
        <taxon>Tracheophyta</taxon>
        <taxon>Spermatophyta</taxon>
        <taxon>Magnoliopsida</taxon>
        <taxon>eudicotyledons</taxon>
        <taxon>Gunneridae</taxon>
        <taxon>Pentapetalae</taxon>
        <taxon>asterids</taxon>
        <taxon>Ericales</taxon>
        <taxon>Theaceae</taxon>
        <taxon>Camellia</taxon>
    </lineage>
</organism>
<sequence length="185" mass="21069">MLIEGRLRAFLMLALEATLEQNMKMVDNSVYKLFQGNREQMKNAKGDVSILLIIGRRLHRKSTVREATEVENNISTDEFANGLTEATVDKCSLLGDEHSFALPNLQRMEARCSFHSWKEDGNILPDGSKIKKGDGVNYVAYAMGRIAYFWDAEEFHPLKFTAFQVSNCFSLSRSFDNIMQCFLIP</sequence>
<dbReference type="STRING" id="542762.A0A4S4ECC6"/>
<comment type="caution">
    <text evidence="1">The sequence shown here is derived from an EMBL/GenBank/DDBJ whole genome shotgun (WGS) entry which is preliminary data.</text>
</comment>
<evidence type="ECO:0000313" key="2">
    <source>
        <dbReference type="Proteomes" id="UP000306102"/>
    </source>
</evidence>
<dbReference type="AlphaFoldDB" id="A0A4S4ECC6"/>
<dbReference type="Proteomes" id="UP000306102">
    <property type="component" value="Unassembled WGS sequence"/>
</dbReference>
<reference evidence="1 2" key="1">
    <citation type="journal article" date="2018" name="Proc. Natl. Acad. Sci. U.S.A.">
        <title>Draft genome sequence of Camellia sinensis var. sinensis provides insights into the evolution of the tea genome and tea quality.</title>
        <authorList>
            <person name="Wei C."/>
            <person name="Yang H."/>
            <person name="Wang S."/>
            <person name="Zhao J."/>
            <person name="Liu C."/>
            <person name="Gao L."/>
            <person name="Xia E."/>
            <person name="Lu Y."/>
            <person name="Tai Y."/>
            <person name="She G."/>
            <person name="Sun J."/>
            <person name="Cao H."/>
            <person name="Tong W."/>
            <person name="Gao Q."/>
            <person name="Li Y."/>
            <person name="Deng W."/>
            <person name="Jiang X."/>
            <person name="Wang W."/>
            <person name="Chen Q."/>
            <person name="Zhang S."/>
            <person name="Li H."/>
            <person name="Wu J."/>
            <person name="Wang P."/>
            <person name="Li P."/>
            <person name="Shi C."/>
            <person name="Zheng F."/>
            <person name="Jian J."/>
            <person name="Huang B."/>
            <person name="Shan D."/>
            <person name="Shi M."/>
            <person name="Fang C."/>
            <person name="Yue Y."/>
            <person name="Li F."/>
            <person name="Li D."/>
            <person name="Wei S."/>
            <person name="Han B."/>
            <person name="Jiang C."/>
            <person name="Yin Y."/>
            <person name="Xia T."/>
            <person name="Zhang Z."/>
            <person name="Bennetzen J.L."/>
            <person name="Zhao S."/>
            <person name="Wan X."/>
        </authorList>
    </citation>
    <scope>NUCLEOTIDE SEQUENCE [LARGE SCALE GENOMIC DNA]</scope>
    <source>
        <strain evidence="2">cv. Shuchazao</strain>
        <tissue evidence="1">Leaf</tissue>
    </source>
</reference>
<dbReference type="EMBL" id="SDRB02005942">
    <property type="protein sequence ID" value="THG13306.1"/>
    <property type="molecule type" value="Genomic_DNA"/>
</dbReference>